<name>A0A085UT71_PSESX</name>
<evidence type="ECO:0000313" key="7">
    <source>
        <dbReference type="Proteomes" id="UP000028643"/>
    </source>
</evidence>
<dbReference type="GO" id="GO:0046872">
    <property type="term" value="F:metal ion binding"/>
    <property type="evidence" value="ECO:0007669"/>
    <property type="project" value="UniProtKB-KW"/>
</dbReference>
<proteinExistence type="inferred from homology"/>
<dbReference type="Gene3D" id="3.60.15.10">
    <property type="entry name" value="Ribonuclease Z/Hydroxyacylglutathione hydrolase-like"/>
    <property type="match status" value="1"/>
</dbReference>
<feature type="domain" description="Metallo-beta-lactamase" evidence="5">
    <location>
        <begin position="60"/>
        <end position="262"/>
    </location>
</feature>
<dbReference type="SUPFAM" id="SSF56281">
    <property type="entry name" value="Metallo-hydrolase/oxidoreductase"/>
    <property type="match status" value="1"/>
</dbReference>
<sequence length="284" mass="30573">MSYLDINRGILPSQQIGDFSITAISDGYLGASLDYLANIAPTEAVRLQLAAGISEPASIHINCYLVRGRGRTILIDAGAGGFKQWGGELLANLALAGVQPSEIDTILLTHAHPDHIGGLLNAVGEIAFAKAELVVHQRELAFWEDDGHLGQASERARGNFLLARRVFEQYRQNLRPFTANDVLPGISAMPLPGHTVGHCGYRFESAAGSLLVWGDIVHFPQIQIARPDVTIAFDQDPLLSAATRTRLLDVVSTDDLMVAGMHLGALGFAHIKRSGNTYAIAYEA</sequence>
<dbReference type="PATRIC" id="fig|317.174.peg.5139"/>
<dbReference type="InterPro" id="IPR051013">
    <property type="entry name" value="MBL_superfamily_lactonases"/>
</dbReference>
<accession>A0A085UT71</accession>
<organism evidence="6 7">
    <name type="scientific">Pseudomonas syringae</name>
    <dbReference type="NCBI Taxonomy" id="317"/>
    <lineage>
        <taxon>Bacteria</taxon>
        <taxon>Pseudomonadati</taxon>
        <taxon>Pseudomonadota</taxon>
        <taxon>Gammaproteobacteria</taxon>
        <taxon>Pseudomonadales</taxon>
        <taxon>Pseudomonadaceae</taxon>
        <taxon>Pseudomonas</taxon>
    </lineage>
</organism>
<gene>
    <name evidence="6" type="ORF">IV02_25145</name>
</gene>
<dbReference type="AlphaFoldDB" id="A0A085UT71"/>
<protein>
    <submittedName>
        <fullName evidence="6">Beta-lactamase</fullName>
    </submittedName>
</protein>
<keyword evidence="4" id="KW-0862">Zinc</keyword>
<dbReference type="SMART" id="SM00849">
    <property type="entry name" value="Lactamase_B"/>
    <property type="match status" value="1"/>
</dbReference>
<keyword evidence="2" id="KW-0479">Metal-binding</keyword>
<reference evidence="6 7" key="1">
    <citation type="submission" date="2014-07" db="EMBL/GenBank/DDBJ databases">
        <title>Draft Genome Sequences of Environmental Pseudomonas syringae strains.</title>
        <authorList>
            <person name="Baltrus D.A."/>
            <person name="Berge O."/>
            <person name="Morris C."/>
        </authorList>
    </citation>
    <scope>NUCLEOTIDE SEQUENCE [LARGE SCALE GENOMIC DNA]</scope>
    <source>
        <strain evidence="6 7">CEB003</strain>
    </source>
</reference>
<dbReference type="GO" id="GO:0016787">
    <property type="term" value="F:hydrolase activity"/>
    <property type="evidence" value="ECO:0007669"/>
    <property type="project" value="UniProtKB-KW"/>
</dbReference>
<dbReference type="InterPro" id="IPR036866">
    <property type="entry name" value="RibonucZ/Hydroxyglut_hydro"/>
</dbReference>
<dbReference type="RefSeq" id="WP_047578582.1">
    <property type="nucleotide sequence ID" value="NZ_JPQT01000137.1"/>
</dbReference>
<dbReference type="EMBL" id="JPQT01000137">
    <property type="protein sequence ID" value="KFE46384.1"/>
    <property type="molecule type" value="Genomic_DNA"/>
</dbReference>
<evidence type="ECO:0000256" key="2">
    <source>
        <dbReference type="ARBA" id="ARBA00022723"/>
    </source>
</evidence>
<comment type="similarity">
    <text evidence="1">Belongs to the metallo-beta-lactamase superfamily.</text>
</comment>
<dbReference type="PANTHER" id="PTHR42978">
    <property type="entry name" value="QUORUM-QUENCHING LACTONASE YTNP-RELATED-RELATED"/>
    <property type="match status" value="1"/>
</dbReference>
<dbReference type="Pfam" id="PF00753">
    <property type="entry name" value="Lactamase_B"/>
    <property type="match status" value="1"/>
</dbReference>
<evidence type="ECO:0000256" key="4">
    <source>
        <dbReference type="ARBA" id="ARBA00022833"/>
    </source>
</evidence>
<evidence type="ECO:0000256" key="1">
    <source>
        <dbReference type="ARBA" id="ARBA00007749"/>
    </source>
</evidence>
<evidence type="ECO:0000259" key="5">
    <source>
        <dbReference type="SMART" id="SM00849"/>
    </source>
</evidence>
<dbReference type="InterPro" id="IPR001279">
    <property type="entry name" value="Metallo-B-lactamas"/>
</dbReference>
<dbReference type="CDD" id="cd07720">
    <property type="entry name" value="OPHC2-like_MBL-fold"/>
    <property type="match status" value="1"/>
</dbReference>
<dbReference type="PANTHER" id="PTHR42978:SF6">
    <property type="entry name" value="QUORUM-QUENCHING LACTONASE YTNP-RELATED"/>
    <property type="match status" value="1"/>
</dbReference>
<keyword evidence="3" id="KW-0378">Hydrolase</keyword>
<comment type="caution">
    <text evidence="6">The sequence shown here is derived from an EMBL/GenBank/DDBJ whole genome shotgun (WGS) entry which is preliminary data.</text>
</comment>
<dbReference type="Proteomes" id="UP000028643">
    <property type="component" value="Unassembled WGS sequence"/>
</dbReference>
<evidence type="ECO:0000256" key="3">
    <source>
        <dbReference type="ARBA" id="ARBA00022801"/>
    </source>
</evidence>
<evidence type="ECO:0000313" key="6">
    <source>
        <dbReference type="EMBL" id="KFE46384.1"/>
    </source>
</evidence>